<dbReference type="Proteomes" id="UP000380867">
    <property type="component" value="Unassembled WGS sequence"/>
</dbReference>
<sequence length="88" mass="9879">MKAFWTYTLARLAVFGATFGVVWLIASIWVEWGNLTSLLVLLISLVLSSVISIFALAGLRDKLAQNVQERAARMTQRIEESRHAEDVD</sequence>
<keyword evidence="3" id="KW-1185">Reference proteome</keyword>
<keyword evidence="1" id="KW-0472">Membrane</keyword>
<feature type="transmembrane region" description="Helical" evidence="1">
    <location>
        <begin position="38"/>
        <end position="59"/>
    </location>
</feature>
<protein>
    <submittedName>
        <fullName evidence="2">DUF4229 domain-containing protein</fullName>
    </submittedName>
</protein>
<dbReference type="OrthoDB" id="3748743at2"/>
<reference evidence="2" key="1">
    <citation type="submission" date="2019-09" db="EMBL/GenBank/DDBJ databases">
        <authorList>
            <person name="Li J."/>
        </authorList>
    </citation>
    <scope>NUCLEOTIDE SEQUENCE [LARGE SCALE GENOMIC DNA]</scope>
    <source>
        <strain evidence="2">JCM 14732</strain>
    </source>
</reference>
<name>A0A5M4FCY0_9ACTN</name>
<proteinExistence type="predicted"/>
<gene>
    <name evidence="2" type="ORF">ESP70_007260</name>
</gene>
<dbReference type="Pfam" id="PF14012">
    <property type="entry name" value="DUF4229"/>
    <property type="match status" value="1"/>
</dbReference>
<dbReference type="InterPro" id="IPR025323">
    <property type="entry name" value="DUF4229"/>
</dbReference>
<feature type="transmembrane region" description="Helical" evidence="1">
    <location>
        <begin position="12"/>
        <end position="32"/>
    </location>
</feature>
<keyword evidence="1" id="KW-0812">Transmembrane</keyword>
<comment type="caution">
    <text evidence="2">The sequence shown here is derived from an EMBL/GenBank/DDBJ whole genome shotgun (WGS) entry which is preliminary data.</text>
</comment>
<evidence type="ECO:0000256" key="1">
    <source>
        <dbReference type="SAM" id="Phobius"/>
    </source>
</evidence>
<dbReference type="AlphaFoldDB" id="A0A5M4FCY0"/>
<organism evidence="2 3">
    <name type="scientific">Aeromicrobium ginsengisoli</name>
    <dbReference type="NCBI Taxonomy" id="363867"/>
    <lineage>
        <taxon>Bacteria</taxon>
        <taxon>Bacillati</taxon>
        <taxon>Actinomycetota</taxon>
        <taxon>Actinomycetes</taxon>
        <taxon>Propionibacteriales</taxon>
        <taxon>Nocardioidaceae</taxon>
        <taxon>Aeromicrobium</taxon>
    </lineage>
</organism>
<evidence type="ECO:0000313" key="3">
    <source>
        <dbReference type="Proteomes" id="UP000380867"/>
    </source>
</evidence>
<dbReference type="EMBL" id="SDPQ02000002">
    <property type="protein sequence ID" value="KAA1397194.1"/>
    <property type="molecule type" value="Genomic_DNA"/>
</dbReference>
<keyword evidence="1" id="KW-1133">Transmembrane helix</keyword>
<accession>A0A5M4FCY0</accession>
<dbReference type="RefSeq" id="WP_149688680.1">
    <property type="nucleotide sequence ID" value="NZ_SDPQ02000002.1"/>
</dbReference>
<evidence type="ECO:0000313" key="2">
    <source>
        <dbReference type="EMBL" id="KAA1397194.1"/>
    </source>
</evidence>